<feature type="compositionally biased region" description="Polar residues" evidence="1">
    <location>
        <begin position="135"/>
        <end position="147"/>
    </location>
</feature>
<dbReference type="Proteomes" id="UP000274822">
    <property type="component" value="Unassembled WGS sequence"/>
</dbReference>
<protein>
    <submittedName>
        <fullName evidence="2">Uncharacterized protein</fullName>
    </submittedName>
</protein>
<accession>A0A433Q2W3</accession>
<feature type="compositionally biased region" description="Polar residues" evidence="1">
    <location>
        <begin position="110"/>
        <end position="122"/>
    </location>
</feature>
<organism evidence="2 3">
    <name type="scientific">Jimgerdemannia flammicorona</name>
    <dbReference type="NCBI Taxonomy" id="994334"/>
    <lineage>
        <taxon>Eukaryota</taxon>
        <taxon>Fungi</taxon>
        <taxon>Fungi incertae sedis</taxon>
        <taxon>Mucoromycota</taxon>
        <taxon>Mucoromycotina</taxon>
        <taxon>Endogonomycetes</taxon>
        <taxon>Endogonales</taxon>
        <taxon>Endogonaceae</taxon>
        <taxon>Jimgerdemannia</taxon>
    </lineage>
</organism>
<feature type="compositionally biased region" description="Low complexity" evidence="1">
    <location>
        <begin position="178"/>
        <end position="199"/>
    </location>
</feature>
<dbReference type="AlphaFoldDB" id="A0A433Q2W3"/>
<sequence>MGKDKTPITTPLSGYRTACRYFFSPCSALAYSSLSHTTNCLAPCDSSRSITEFFQRAPPSPTLRFPTPAEPSSVTKRPVPASPSTFRIPSPPPYIPTPTAQIPPLPSKHTPLQPTRVHNTTPIPVIKKPAKHVPTGNTDPSMPTPDTTVRIATPTSVKDRSKHPSKQGRSGNAEAKTRSLSVPKLSLSSTPSSRVSSTPQPEQSWADKTNKPAAKMSANNGDVLMMKHNRPSLLSTSPPIAPSIPTNAVKRAAAAEPEPVPARSPAKPAKLARLIGPHDLLDDDDERLNGNLVIIPETIEDDDDDDMLENAARLLLSSNKKMEGIMIEEDEQEPVVTILDEMMDDSLPSPTTDLAVVPPLRASRNQAPTYTFSLDPLDGLDVQGKVAPGAKGSVGAVPSKAATGSKFSIPSLLAEKKKRIKKGYDSVTLDELFDNLDDYDLNAFDRDDNHDLPELDLGDVSARVLSAEKSEQLREVSWSFGIGWRVGTCERTGVEVDAHSFCVLLSRCVV</sequence>
<comment type="caution">
    <text evidence="2">The sequence shown here is derived from an EMBL/GenBank/DDBJ whole genome shotgun (WGS) entry which is preliminary data.</text>
</comment>
<name>A0A433Q2W3_9FUNG</name>
<feature type="region of interest" description="Disordered" evidence="1">
    <location>
        <begin position="57"/>
        <end position="216"/>
    </location>
</feature>
<reference evidence="2 3" key="1">
    <citation type="journal article" date="2018" name="New Phytol.">
        <title>Phylogenomics of Endogonaceae and evolution of mycorrhizas within Mucoromycota.</title>
        <authorList>
            <person name="Chang Y."/>
            <person name="Desiro A."/>
            <person name="Na H."/>
            <person name="Sandor L."/>
            <person name="Lipzen A."/>
            <person name="Clum A."/>
            <person name="Barry K."/>
            <person name="Grigoriev I.V."/>
            <person name="Martin F.M."/>
            <person name="Stajich J.E."/>
            <person name="Smith M.E."/>
            <person name="Bonito G."/>
            <person name="Spatafora J.W."/>
        </authorList>
    </citation>
    <scope>NUCLEOTIDE SEQUENCE [LARGE SCALE GENOMIC DNA]</scope>
    <source>
        <strain evidence="2 3">AD002</strain>
    </source>
</reference>
<evidence type="ECO:0000256" key="1">
    <source>
        <dbReference type="SAM" id="MobiDB-lite"/>
    </source>
</evidence>
<proteinExistence type="predicted"/>
<gene>
    <name evidence="2" type="ORF">BC938DRAFT_474063</name>
</gene>
<evidence type="ECO:0000313" key="2">
    <source>
        <dbReference type="EMBL" id="RUS24130.1"/>
    </source>
</evidence>
<feature type="compositionally biased region" description="Pro residues" evidence="1">
    <location>
        <begin position="89"/>
        <end position="106"/>
    </location>
</feature>
<evidence type="ECO:0000313" key="3">
    <source>
        <dbReference type="Proteomes" id="UP000274822"/>
    </source>
</evidence>
<keyword evidence="3" id="KW-1185">Reference proteome</keyword>
<dbReference type="EMBL" id="RBNJ01017186">
    <property type="protein sequence ID" value="RUS24130.1"/>
    <property type="molecule type" value="Genomic_DNA"/>
</dbReference>